<comment type="subunit">
    <text evidence="2 14">Homodimer.</text>
</comment>
<dbReference type="GO" id="GO:0004825">
    <property type="term" value="F:methionine-tRNA ligase activity"/>
    <property type="evidence" value="ECO:0007669"/>
    <property type="project" value="UniProtKB-UniRule"/>
</dbReference>
<evidence type="ECO:0000256" key="5">
    <source>
        <dbReference type="ARBA" id="ARBA00022598"/>
    </source>
</evidence>
<keyword evidence="10 14" id="KW-0694">RNA-binding</keyword>
<dbReference type="Pfam" id="PF09334">
    <property type="entry name" value="tRNA-synt_1g"/>
    <property type="match status" value="1"/>
</dbReference>
<dbReference type="PRINTS" id="PR01041">
    <property type="entry name" value="TRNASYNTHMET"/>
</dbReference>
<comment type="function">
    <text evidence="14">Is required not only for elongation of protein synthesis but also for the initiation of all mRNA translation through initiator tRNA(fMet) aminoacylation.</text>
</comment>
<comment type="cofactor">
    <cofactor evidence="14">
        <name>Zn(2+)</name>
        <dbReference type="ChEBI" id="CHEBI:29105"/>
    </cofactor>
    <text evidence="14">Binds 1 zinc ion per subunit.</text>
</comment>
<dbReference type="InterPro" id="IPR004495">
    <property type="entry name" value="Met-tRNA-synth_bsu_C"/>
</dbReference>
<evidence type="ECO:0000313" key="16">
    <source>
        <dbReference type="EMBL" id="OIR11994.1"/>
    </source>
</evidence>
<accession>A0A1J5STZ5</accession>
<dbReference type="InterPro" id="IPR012340">
    <property type="entry name" value="NA-bd_OB-fold"/>
</dbReference>
<gene>
    <name evidence="14" type="primary">metG</name>
    <name evidence="16" type="ORF">BEU03_02470</name>
</gene>
<feature type="short sequence motif" description="'KMSKS' region" evidence="14">
    <location>
        <begin position="335"/>
        <end position="339"/>
    </location>
</feature>
<dbReference type="InterPro" id="IPR002547">
    <property type="entry name" value="tRNA-bd_dom"/>
</dbReference>
<dbReference type="InterPro" id="IPR014758">
    <property type="entry name" value="Met-tRNA_synth"/>
</dbReference>
<dbReference type="PROSITE" id="PS00178">
    <property type="entry name" value="AA_TRNA_LIGASE_I"/>
    <property type="match status" value="1"/>
</dbReference>
<dbReference type="PROSITE" id="PS50886">
    <property type="entry name" value="TRBD"/>
    <property type="match status" value="1"/>
</dbReference>
<dbReference type="Gene3D" id="2.20.28.20">
    <property type="entry name" value="Methionyl-tRNA synthetase, Zn-domain"/>
    <property type="match status" value="1"/>
</dbReference>
<dbReference type="CDD" id="cd07957">
    <property type="entry name" value="Anticodon_Ia_Met"/>
    <property type="match status" value="1"/>
</dbReference>
<dbReference type="GO" id="GO:0005524">
    <property type="term" value="F:ATP binding"/>
    <property type="evidence" value="ECO:0007669"/>
    <property type="project" value="UniProtKB-UniRule"/>
</dbReference>
<evidence type="ECO:0000256" key="9">
    <source>
        <dbReference type="ARBA" id="ARBA00022840"/>
    </source>
</evidence>
<proteinExistence type="inferred from homology"/>
<dbReference type="SUPFAM" id="SSF52374">
    <property type="entry name" value="Nucleotidylyl transferase"/>
    <property type="match status" value="1"/>
</dbReference>
<dbReference type="NCBIfam" id="TIGR00398">
    <property type="entry name" value="metG"/>
    <property type="match status" value="1"/>
</dbReference>
<dbReference type="CDD" id="cd02800">
    <property type="entry name" value="tRNA_bind_EcMetRS_like"/>
    <property type="match status" value="1"/>
</dbReference>
<dbReference type="SUPFAM" id="SSF57770">
    <property type="entry name" value="Methionyl-tRNA synthetase (MetRS), Zn-domain"/>
    <property type="match status" value="1"/>
</dbReference>
<feature type="short sequence motif" description="'HIGH' region" evidence="14">
    <location>
        <begin position="13"/>
        <end position="23"/>
    </location>
</feature>
<dbReference type="SUPFAM" id="SSF50249">
    <property type="entry name" value="Nucleic acid-binding proteins"/>
    <property type="match status" value="1"/>
</dbReference>
<dbReference type="Pfam" id="PF01588">
    <property type="entry name" value="tRNA_bind"/>
    <property type="match status" value="1"/>
</dbReference>
<dbReference type="InterPro" id="IPR033911">
    <property type="entry name" value="MetRS_core"/>
</dbReference>
<dbReference type="Proteomes" id="UP000183403">
    <property type="component" value="Unassembled WGS sequence"/>
</dbReference>
<name>A0A1J5STZ5_9ARCH</name>
<comment type="similarity">
    <text evidence="14">Belongs to the class-I aminoacyl-tRNA synthetase family. MetG type 1 subfamily.</text>
</comment>
<dbReference type="Gene3D" id="2.40.50.140">
    <property type="entry name" value="Nucleic acid-binding proteins"/>
    <property type="match status" value="1"/>
</dbReference>
<evidence type="ECO:0000256" key="7">
    <source>
        <dbReference type="ARBA" id="ARBA00022741"/>
    </source>
</evidence>
<dbReference type="CDD" id="cd00814">
    <property type="entry name" value="MetRS_core"/>
    <property type="match status" value="1"/>
</dbReference>
<dbReference type="Pfam" id="PF19303">
    <property type="entry name" value="Anticodon_3"/>
    <property type="match status" value="1"/>
</dbReference>
<dbReference type="Gene3D" id="1.10.730.10">
    <property type="entry name" value="Isoleucyl-tRNA Synthetase, Domain 1"/>
    <property type="match status" value="1"/>
</dbReference>
<keyword evidence="4 14" id="KW-0820">tRNA-binding</keyword>
<dbReference type="InterPro" id="IPR023458">
    <property type="entry name" value="Met-tRNA_ligase_1"/>
</dbReference>
<evidence type="ECO:0000256" key="2">
    <source>
        <dbReference type="ARBA" id="ARBA00011738"/>
    </source>
</evidence>
<evidence type="ECO:0000256" key="11">
    <source>
        <dbReference type="ARBA" id="ARBA00022917"/>
    </source>
</evidence>
<comment type="catalytic activity">
    <reaction evidence="13 14">
        <text>tRNA(Met) + L-methionine + ATP = L-methionyl-tRNA(Met) + AMP + diphosphate</text>
        <dbReference type="Rhea" id="RHEA:13481"/>
        <dbReference type="Rhea" id="RHEA-COMP:9667"/>
        <dbReference type="Rhea" id="RHEA-COMP:9698"/>
        <dbReference type="ChEBI" id="CHEBI:30616"/>
        <dbReference type="ChEBI" id="CHEBI:33019"/>
        <dbReference type="ChEBI" id="CHEBI:57844"/>
        <dbReference type="ChEBI" id="CHEBI:78442"/>
        <dbReference type="ChEBI" id="CHEBI:78530"/>
        <dbReference type="ChEBI" id="CHEBI:456215"/>
        <dbReference type="EC" id="6.1.1.10"/>
    </reaction>
</comment>
<dbReference type="SUPFAM" id="SSF47323">
    <property type="entry name" value="Anticodon-binding domain of a subclass of class I aminoacyl-tRNA synthetases"/>
    <property type="match status" value="1"/>
</dbReference>
<dbReference type="EC" id="6.1.1.10" evidence="14"/>
<dbReference type="Gene3D" id="3.40.50.620">
    <property type="entry name" value="HUPs"/>
    <property type="match status" value="1"/>
</dbReference>
<keyword evidence="6 14" id="KW-0479">Metal-binding</keyword>
<feature type="domain" description="TRNA-binding" evidence="15">
    <location>
        <begin position="569"/>
        <end position="669"/>
    </location>
</feature>
<organism evidence="16 17">
    <name type="scientific">Marine Group III euryarchaeote CG-Epi6</name>
    <dbReference type="NCBI Taxonomy" id="1889000"/>
    <lineage>
        <taxon>Archaea</taxon>
        <taxon>Methanobacteriati</taxon>
        <taxon>Thermoplasmatota</taxon>
        <taxon>Thermoplasmata</taxon>
        <taxon>Candidatus Thermoprofundales</taxon>
    </lineage>
</organism>
<evidence type="ECO:0000256" key="8">
    <source>
        <dbReference type="ARBA" id="ARBA00022833"/>
    </source>
</evidence>
<feature type="binding site" evidence="14">
    <location>
        <position position="338"/>
    </location>
    <ligand>
        <name>ATP</name>
        <dbReference type="ChEBI" id="CHEBI:30616"/>
    </ligand>
</feature>
<evidence type="ECO:0000256" key="12">
    <source>
        <dbReference type="ARBA" id="ARBA00023146"/>
    </source>
</evidence>
<dbReference type="PANTHER" id="PTHR45765">
    <property type="entry name" value="METHIONINE--TRNA LIGASE"/>
    <property type="match status" value="1"/>
</dbReference>
<keyword evidence="7 14" id="KW-0547">Nucleotide-binding</keyword>
<feature type="binding site" evidence="14">
    <location>
        <position position="158"/>
    </location>
    <ligand>
        <name>Zn(2+)</name>
        <dbReference type="ChEBI" id="CHEBI:29105"/>
    </ligand>
</feature>
<feature type="binding site" evidence="14">
    <location>
        <position position="145"/>
    </location>
    <ligand>
        <name>Zn(2+)</name>
        <dbReference type="ChEBI" id="CHEBI:29105"/>
    </ligand>
</feature>
<evidence type="ECO:0000256" key="14">
    <source>
        <dbReference type="HAMAP-Rule" id="MF_00098"/>
    </source>
</evidence>
<comment type="subcellular location">
    <subcellularLocation>
        <location evidence="1 14">Cytoplasm</location>
    </subcellularLocation>
</comment>
<keyword evidence="12 14" id="KW-0030">Aminoacyl-tRNA synthetase</keyword>
<evidence type="ECO:0000256" key="3">
    <source>
        <dbReference type="ARBA" id="ARBA00022490"/>
    </source>
</evidence>
<reference evidence="16 17" key="1">
    <citation type="submission" date="2016-08" db="EMBL/GenBank/DDBJ databases">
        <title>New Insights into Marine Group III Euryarchaeota, from dark to light.</title>
        <authorList>
            <person name="Haro-Moreno J.M."/>
            <person name="Rodriguez-Valera F."/>
            <person name="Lopez-Garcia P."/>
            <person name="Moreira D."/>
            <person name="Martin-Cuadrado A.B."/>
        </authorList>
    </citation>
    <scope>NUCLEOTIDE SEQUENCE [LARGE SCALE GENOMIC DNA]</scope>
    <source>
        <strain evidence="16">CG-Epi6</strain>
    </source>
</reference>
<protein>
    <recommendedName>
        <fullName evidence="14">Methionine--tRNA ligase</fullName>
        <ecNumber evidence="14">6.1.1.10</ecNumber>
    </recommendedName>
    <alternativeName>
        <fullName evidence="14">Methionyl-tRNA synthetase</fullName>
        <shortName evidence="14">MetRS</shortName>
    </alternativeName>
</protein>
<evidence type="ECO:0000256" key="10">
    <source>
        <dbReference type="ARBA" id="ARBA00022884"/>
    </source>
</evidence>
<sequence length="669" mass="76885">MIVKHVLVCVAWPYANGPLHLGHMAGCYLPPDIFARYHRLKGNKVLMVSGSDMHGTPITVTAKQEGKTPEQVAMEYHKLNSDSIERMGISFDLFSHTHTEEHAEVALSILKKLDDNGYIEPRISEEPYDPIANQFLPDRYVEGTCPHCNYESARGDQCDDCGKTLDSKELINPRSKLNPDAKIEFRETEHLFFKLSEFREILLEWLSEGKEHWRPSVINFTRNWLKEGLIDRAVTRDLDWGIEIPREGYENKRMYVWFEAVMGYYSASIHWAKNQGKPDEWKKWWENEDSEHYYFMAKDNIPFHTIIWPAMLSGCGYKLPYDVPANEYLLLDSSQFSKSRRHAIWIPDYLDRYDPELLRFYLASIMPEQKDANFTWEDYVTRINTELIGNYGNLLYRVMSFATKNFPEGLTSQNPVNLELNEKTKKAFDKVSKALEACKFKKALQAIMELSQAGNIALNDAAPWKQVKADREACETTLVQFLNFCSSLSVLMSPFLPESSQKAWDYLGKDSKIEDLGWNSALDHQDSFELKQPLPLFTKLNMEEILEKEMPPEETNELANVKPEVTFDDFKKLDIRIGTIEKVEEHPNADKLWLLDVNFGGPVKRIVTGLRGIYENDDLLGKKIAVLVNLAPAKFRGEQSNGMLLAAEGEGIVSLLEPDKEIEDGSEVH</sequence>
<dbReference type="GO" id="GO:0005829">
    <property type="term" value="C:cytosol"/>
    <property type="evidence" value="ECO:0007669"/>
    <property type="project" value="TreeGrafter"/>
</dbReference>
<dbReference type="GO" id="GO:0006431">
    <property type="term" value="P:methionyl-tRNA aminoacylation"/>
    <property type="evidence" value="ECO:0007669"/>
    <property type="project" value="UniProtKB-UniRule"/>
</dbReference>
<feature type="binding site" evidence="14">
    <location>
        <position position="148"/>
    </location>
    <ligand>
        <name>Zn(2+)</name>
        <dbReference type="ChEBI" id="CHEBI:29105"/>
    </ligand>
</feature>
<evidence type="ECO:0000256" key="4">
    <source>
        <dbReference type="ARBA" id="ARBA00022555"/>
    </source>
</evidence>
<dbReference type="GO" id="GO:0046872">
    <property type="term" value="F:metal ion binding"/>
    <property type="evidence" value="ECO:0007669"/>
    <property type="project" value="UniProtKB-KW"/>
</dbReference>
<dbReference type="InterPro" id="IPR041872">
    <property type="entry name" value="Anticodon_Met"/>
</dbReference>
<evidence type="ECO:0000256" key="6">
    <source>
        <dbReference type="ARBA" id="ARBA00022723"/>
    </source>
</evidence>
<dbReference type="PANTHER" id="PTHR45765:SF1">
    <property type="entry name" value="METHIONINE--TRNA LIGASE, CYTOPLASMIC"/>
    <property type="match status" value="1"/>
</dbReference>
<dbReference type="AlphaFoldDB" id="A0A1J5STZ5"/>
<feature type="binding site" evidence="14">
    <location>
        <position position="161"/>
    </location>
    <ligand>
        <name>Zn(2+)</name>
        <dbReference type="ChEBI" id="CHEBI:29105"/>
    </ligand>
</feature>
<dbReference type="InterPro" id="IPR014729">
    <property type="entry name" value="Rossmann-like_a/b/a_fold"/>
</dbReference>
<keyword evidence="8 14" id="KW-0862">Zinc</keyword>
<keyword evidence="3 14" id="KW-0963">Cytoplasm</keyword>
<keyword evidence="9 14" id="KW-0067">ATP-binding</keyword>
<dbReference type="NCBIfam" id="NF001100">
    <property type="entry name" value="PRK00133.1"/>
    <property type="match status" value="1"/>
</dbReference>
<evidence type="ECO:0000313" key="17">
    <source>
        <dbReference type="Proteomes" id="UP000183403"/>
    </source>
</evidence>
<evidence type="ECO:0000256" key="13">
    <source>
        <dbReference type="ARBA" id="ARBA00047364"/>
    </source>
</evidence>
<dbReference type="InterPro" id="IPR015413">
    <property type="entry name" value="Methionyl/Leucyl_tRNA_Synth"/>
</dbReference>
<evidence type="ECO:0000256" key="1">
    <source>
        <dbReference type="ARBA" id="ARBA00004496"/>
    </source>
</evidence>
<dbReference type="FunFam" id="2.20.28.20:FF:000001">
    <property type="entry name" value="Methionine--tRNA ligase"/>
    <property type="match status" value="1"/>
</dbReference>
<dbReference type="InterPro" id="IPR029038">
    <property type="entry name" value="MetRS_Zn"/>
</dbReference>
<dbReference type="EMBL" id="MIYV01000016">
    <property type="protein sequence ID" value="OIR11994.1"/>
    <property type="molecule type" value="Genomic_DNA"/>
</dbReference>
<dbReference type="GO" id="GO:0000049">
    <property type="term" value="F:tRNA binding"/>
    <property type="evidence" value="ECO:0007669"/>
    <property type="project" value="UniProtKB-UniRule"/>
</dbReference>
<comment type="caution">
    <text evidence="16">The sequence shown here is derived from an EMBL/GenBank/DDBJ whole genome shotgun (WGS) entry which is preliminary data.</text>
</comment>
<keyword evidence="11 14" id="KW-0648">Protein biosynthesis</keyword>
<dbReference type="InterPro" id="IPR009080">
    <property type="entry name" value="tRNAsynth_Ia_anticodon-bd"/>
</dbReference>
<keyword evidence="5 14" id="KW-0436">Ligase</keyword>
<dbReference type="HAMAP" id="MF_00098">
    <property type="entry name" value="Met_tRNA_synth_type1"/>
    <property type="match status" value="1"/>
</dbReference>
<evidence type="ECO:0000259" key="15">
    <source>
        <dbReference type="PROSITE" id="PS50886"/>
    </source>
</evidence>
<dbReference type="InterPro" id="IPR001412">
    <property type="entry name" value="aa-tRNA-synth_I_CS"/>
</dbReference>